<comment type="caution">
    <text evidence="1">The sequence shown here is derived from an EMBL/GenBank/DDBJ whole genome shotgun (WGS) entry which is preliminary data.</text>
</comment>
<organism evidence="1 2">
    <name type="scientific">Marinobacterium nitratireducens</name>
    <dbReference type="NCBI Taxonomy" id="518897"/>
    <lineage>
        <taxon>Bacteria</taxon>
        <taxon>Pseudomonadati</taxon>
        <taxon>Pseudomonadota</taxon>
        <taxon>Gammaproteobacteria</taxon>
        <taxon>Oceanospirillales</taxon>
        <taxon>Oceanospirillaceae</taxon>
        <taxon>Marinobacterium</taxon>
    </lineage>
</organism>
<reference evidence="1 2" key="1">
    <citation type="journal article" date="2014" name="Int. J. Syst. Evol. Microbiol.">
        <title>Complete genome sequence of Corynebacterium casei LMG S-19264T (=DSM 44701T), isolated from a smear-ripened cheese.</title>
        <authorList>
            <consortium name="US DOE Joint Genome Institute (JGI-PGF)"/>
            <person name="Walter F."/>
            <person name="Albersmeier A."/>
            <person name="Kalinowski J."/>
            <person name="Ruckert C."/>
        </authorList>
    </citation>
    <scope>NUCLEOTIDE SEQUENCE [LARGE SCALE GENOMIC DNA]</scope>
    <source>
        <strain evidence="1 2">CGMCC 1.7286</strain>
    </source>
</reference>
<dbReference type="AlphaFoldDB" id="A0A917ZP07"/>
<keyword evidence="2" id="KW-1185">Reference proteome</keyword>
<evidence type="ECO:0000313" key="1">
    <source>
        <dbReference type="EMBL" id="GGO87313.1"/>
    </source>
</evidence>
<protein>
    <submittedName>
        <fullName evidence="1">Uncharacterized protein</fullName>
    </submittedName>
</protein>
<gene>
    <name evidence="1" type="ORF">GCM10011348_40210</name>
</gene>
<name>A0A917ZP07_9GAMM</name>
<accession>A0A917ZP07</accession>
<evidence type="ECO:0000313" key="2">
    <source>
        <dbReference type="Proteomes" id="UP000599578"/>
    </source>
</evidence>
<dbReference type="Proteomes" id="UP000599578">
    <property type="component" value="Unassembled WGS sequence"/>
</dbReference>
<sequence>MAEHLVKTAPGLDRAGNRQGMVRFQQQAPGNAHLLPERWQLKQRRLDQAAFGSEFRKQFGEKRGATLEARAGRNEFGILCRLAGRACRVMPEQGAGL</sequence>
<proteinExistence type="predicted"/>
<dbReference type="EMBL" id="BMLT01000012">
    <property type="protein sequence ID" value="GGO87313.1"/>
    <property type="molecule type" value="Genomic_DNA"/>
</dbReference>